<name>A0A419UX64_9BACL</name>
<keyword evidence="1" id="KW-0812">Transmembrane</keyword>
<keyword evidence="1" id="KW-1133">Transmembrane helix</keyword>
<feature type="transmembrane region" description="Helical" evidence="1">
    <location>
        <begin position="5"/>
        <end position="26"/>
    </location>
</feature>
<feature type="transmembrane region" description="Helical" evidence="1">
    <location>
        <begin position="32"/>
        <end position="52"/>
    </location>
</feature>
<evidence type="ECO:0008006" key="4">
    <source>
        <dbReference type="Google" id="ProtNLM"/>
    </source>
</evidence>
<keyword evidence="3" id="KW-1185">Reference proteome</keyword>
<feature type="transmembrane region" description="Helical" evidence="1">
    <location>
        <begin position="86"/>
        <end position="106"/>
    </location>
</feature>
<sequence>MKYLLYGSIGGIAISLIIFFSAASYFSNESALLILLALSVLLCLPLIIKALMKNQVPRPGLFGSRAPGTLTTVETKKNDTPLQKSLIAAGGGIGILLIFLVSALFIM</sequence>
<gene>
    <name evidence="2" type="ORF">ATL39_3160</name>
</gene>
<dbReference type="Proteomes" id="UP000285120">
    <property type="component" value="Unassembled WGS sequence"/>
</dbReference>
<evidence type="ECO:0000313" key="3">
    <source>
        <dbReference type="Proteomes" id="UP000285120"/>
    </source>
</evidence>
<reference evidence="2 3" key="1">
    <citation type="submission" date="2018-09" db="EMBL/GenBank/DDBJ databases">
        <title>Genomic Encyclopedia of Archaeal and Bacterial Type Strains, Phase II (KMG-II): from individual species to whole genera.</title>
        <authorList>
            <person name="Goeker M."/>
        </authorList>
    </citation>
    <scope>NUCLEOTIDE SEQUENCE [LARGE SCALE GENOMIC DNA]</scope>
    <source>
        <strain evidence="2 3">DSM 17008</strain>
    </source>
</reference>
<protein>
    <recommendedName>
        <fullName evidence="4">DUF3899 domain-containing protein</fullName>
    </recommendedName>
</protein>
<evidence type="ECO:0000313" key="2">
    <source>
        <dbReference type="EMBL" id="RKD69733.1"/>
    </source>
</evidence>
<dbReference type="EMBL" id="RAPK01000011">
    <property type="protein sequence ID" value="RKD69733.1"/>
    <property type="molecule type" value="Genomic_DNA"/>
</dbReference>
<keyword evidence="1" id="KW-0472">Membrane</keyword>
<organism evidence="2 3">
    <name type="scientific">Sinobaca qinghaiensis</name>
    <dbReference type="NCBI Taxonomy" id="342944"/>
    <lineage>
        <taxon>Bacteria</taxon>
        <taxon>Bacillati</taxon>
        <taxon>Bacillota</taxon>
        <taxon>Bacilli</taxon>
        <taxon>Bacillales</taxon>
        <taxon>Sporolactobacillaceae</taxon>
        <taxon>Sinobaca</taxon>
    </lineage>
</organism>
<comment type="caution">
    <text evidence="2">The sequence shown here is derived from an EMBL/GenBank/DDBJ whole genome shotgun (WGS) entry which is preliminary data.</text>
</comment>
<evidence type="ECO:0000256" key="1">
    <source>
        <dbReference type="SAM" id="Phobius"/>
    </source>
</evidence>
<dbReference type="AlphaFoldDB" id="A0A419UX64"/>
<accession>A0A419UX64</accession>
<proteinExistence type="predicted"/>
<dbReference type="RefSeq" id="WP_120194288.1">
    <property type="nucleotide sequence ID" value="NZ_RAPK01000011.1"/>
</dbReference>